<dbReference type="Proteomes" id="UP000186955">
    <property type="component" value="Unassembled WGS sequence"/>
</dbReference>
<proteinExistence type="predicted"/>
<evidence type="ECO:0000313" key="1">
    <source>
        <dbReference type="EMBL" id="OKO97377.1"/>
    </source>
</evidence>
<accession>A0A1Q5TAZ9</accession>
<dbReference type="EMBL" id="MNBE01000695">
    <property type="protein sequence ID" value="OKO97377.1"/>
    <property type="molecule type" value="Genomic_DNA"/>
</dbReference>
<protein>
    <submittedName>
        <fullName evidence="1">Uncharacterized protein</fullName>
    </submittedName>
</protein>
<evidence type="ECO:0000313" key="2">
    <source>
        <dbReference type="Proteomes" id="UP000186955"/>
    </source>
</evidence>
<comment type="caution">
    <text evidence="1">The sequence shown here is derived from an EMBL/GenBank/DDBJ whole genome shotgun (WGS) entry which is preliminary data.</text>
</comment>
<name>A0A1Q5TAZ9_9EURO</name>
<dbReference type="AlphaFoldDB" id="A0A1Q5TAZ9"/>
<organism evidence="1 2">
    <name type="scientific">Penicillium subrubescens</name>
    <dbReference type="NCBI Taxonomy" id="1316194"/>
    <lineage>
        <taxon>Eukaryota</taxon>
        <taxon>Fungi</taxon>
        <taxon>Dikarya</taxon>
        <taxon>Ascomycota</taxon>
        <taxon>Pezizomycotina</taxon>
        <taxon>Eurotiomycetes</taxon>
        <taxon>Eurotiomycetidae</taxon>
        <taxon>Eurotiales</taxon>
        <taxon>Aspergillaceae</taxon>
        <taxon>Penicillium</taxon>
    </lineage>
</organism>
<keyword evidence="2" id="KW-1185">Reference proteome</keyword>
<gene>
    <name evidence="1" type="ORF">PENSUB_10171</name>
</gene>
<sequence length="106" mass="12017">MEKNSSRIVRDITMFLRLLYLNYSPSTKNRLVISVQGGKFNGPTAHIFEIKLHFSSHTYPPYSSGGSDPFASVRLSRPQHVAFQTATIIEDDRASKLPGYRWADLD</sequence>
<reference evidence="1 2" key="1">
    <citation type="submission" date="2016-10" db="EMBL/GenBank/DDBJ databases">
        <title>Genome sequence of the ascomycete fungus Penicillium subrubescens.</title>
        <authorList>
            <person name="De Vries R.P."/>
            <person name="Peng M."/>
            <person name="Dilokpimol A."/>
            <person name="Hilden K."/>
            <person name="Makela M.R."/>
            <person name="Grigoriev I."/>
            <person name="Riley R."/>
            <person name="Granchi Z."/>
        </authorList>
    </citation>
    <scope>NUCLEOTIDE SEQUENCE [LARGE SCALE GENOMIC DNA]</scope>
    <source>
        <strain evidence="1 2">CBS 132785</strain>
    </source>
</reference>